<dbReference type="OrthoDB" id="9809206at2"/>
<dbReference type="InterPro" id="IPR010920">
    <property type="entry name" value="LSM_dom_sf"/>
</dbReference>
<feature type="region of interest" description="Disordered" evidence="7">
    <location>
        <begin position="539"/>
        <end position="561"/>
    </location>
</feature>
<feature type="domain" description="Mechanosensitive ion channel MscS C-terminal" evidence="10">
    <location>
        <begin position="434"/>
        <end position="519"/>
    </location>
</feature>
<comment type="subcellular location">
    <subcellularLocation>
        <location evidence="1">Cell membrane</location>
        <topology evidence="1">Multi-pass membrane protein</topology>
    </subcellularLocation>
</comment>
<evidence type="ECO:0000256" key="4">
    <source>
        <dbReference type="ARBA" id="ARBA00022692"/>
    </source>
</evidence>
<evidence type="ECO:0000313" key="12">
    <source>
        <dbReference type="EMBL" id="ERN42658.1"/>
    </source>
</evidence>
<feature type="transmembrane region" description="Helical" evidence="8">
    <location>
        <begin position="223"/>
        <end position="243"/>
    </location>
</feature>
<dbReference type="Proteomes" id="UP000016960">
    <property type="component" value="Unassembled WGS sequence"/>
</dbReference>
<evidence type="ECO:0000259" key="9">
    <source>
        <dbReference type="Pfam" id="PF00924"/>
    </source>
</evidence>
<protein>
    <submittedName>
        <fullName evidence="12">Small-conductance mechanosensitive channel</fullName>
    </submittedName>
</protein>
<keyword evidence="5 8" id="KW-1133">Transmembrane helix</keyword>
<organism evidence="12 13">
    <name type="scientific">Rubidibacter lacunae KORDI 51-2</name>
    <dbReference type="NCBI Taxonomy" id="582515"/>
    <lineage>
        <taxon>Bacteria</taxon>
        <taxon>Bacillati</taxon>
        <taxon>Cyanobacteriota</taxon>
        <taxon>Cyanophyceae</taxon>
        <taxon>Oscillatoriophycideae</taxon>
        <taxon>Chroococcales</taxon>
        <taxon>Aphanothecaceae</taxon>
        <taxon>Rubidibacter</taxon>
    </lineage>
</organism>
<dbReference type="InParanoid" id="U5DDS2"/>
<evidence type="ECO:0000256" key="6">
    <source>
        <dbReference type="ARBA" id="ARBA00023136"/>
    </source>
</evidence>
<dbReference type="InterPro" id="IPR023408">
    <property type="entry name" value="MscS_beta-dom_sf"/>
</dbReference>
<dbReference type="InterPro" id="IPR011014">
    <property type="entry name" value="MscS_channel_TM-2"/>
</dbReference>
<keyword evidence="3" id="KW-1003">Cell membrane</keyword>
<dbReference type="GO" id="GO:0005886">
    <property type="term" value="C:plasma membrane"/>
    <property type="evidence" value="ECO:0007669"/>
    <property type="project" value="UniProtKB-SubCell"/>
</dbReference>
<keyword evidence="4 8" id="KW-0812">Transmembrane</keyword>
<sequence>MRLWAWLLAGIFLAVGLSGLPASAQVPVLPSFEFSYSETTAPGLGAFGSVCIRLDGQCLFEIAPGHSDFGARVREIQPRMNRIARAYFRSKEPSLIVRQEPAGAIVDLYVQVGDGPDVRLMSVTSEDARLTASAIPSRAEEIAERIRQGLMEARAERRPEILRRQAYIAGGVLGTTLIASLLLRRPLLRSKRSKKALEAERGFPSQPISQQLDRKRRFNVAEAAQRSLQVLHLLLWVGSAWYVLGLLPHTRPLQAWSLESLQIPLRLGLVVLATYAIARLSYAAIDRLTSALLVSERLLTPEAGLRLQLRVGTLSGVAKGAATVALAVAAAIVSLWAIGVNIAPLLAGAGIIGLALSLASQNLIRDALNGFFILLEDQYAVGDIISVGDRVGLVESINLRITQFRNSEGALITVPNGEIRAVANLSNHWSRADLKIPVAYQADIDQALNVVREVTLTLSREDPWSDLILEPPLVLGADEFGQLGVVIRVWIKTLPLKQWEVARECRRRLKIAFDSAGIQLALTQQSFWVGGKQLSKRANSSLPHGSESPIDAWVTPDEGED</sequence>
<dbReference type="STRING" id="582515.KR51_00006130"/>
<evidence type="ECO:0000259" key="10">
    <source>
        <dbReference type="Pfam" id="PF21082"/>
    </source>
</evidence>
<dbReference type="InterPro" id="IPR011066">
    <property type="entry name" value="MscS_channel_C_sf"/>
</dbReference>
<feature type="transmembrane region" description="Helical" evidence="8">
    <location>
        <begin position="345"/>
        <end position="364"/>
    </location>
</feature>
<feature type="domain" description="Mechanosensitive ion channel MscS" evidence="9">
    <location>
        <begin position="362"/>
        <end position="426"/>
    </location>
</feature>
<dbReference type="InterPro" id="IPR006685">
    <property type="entry name" value="MscS_channel_2nd"/>
</dbReference>
<dbReference type="SUPFAM" id="SSF82861">
    <property type="entry name" value="Mechanosensitive channel protein MscS (YggB), transmembrane region"/>
    <property type="match status" value="1"/>
</dbReference>
<evidence type="ECO:0000256" key="8">
    <source>
        <dbReference type="SAM" id="Phobius"/>
    </source>
</evidence>
<dbReference type="eggNOG" id="COG0668">
    <property type="taxonomic scope" value="Bacteria"/>
</dbReference>
<dbReference type="InterPro" id="IPR049142">
    <property type="entry name" value="MS_channel_1st"/>
</dbReference>
<dbReference type="AlphaFoldDB" id="U5DDS2"/>
<keyword evidence="13" id="KW-1185">Reference proteome</keyword>
<evidence type="ECO:0000259" key="11">
    <source>
        <dbReference type="Pfam" id="PF21088"/>
    </source>
</evidence>
<evidence type="ECO:0000256" key="3">
    <source>
        <dbReference type="ARBA" id="ARBA00022475"/>
    </source>
</evidence>
<evidence type="ECO:0000256" key="5">
    <source>
        <dbReference type="ARBA" id="ARBA00022989"/>
    </source>
</evidence>
<dbReference type="Pfam" id="PF00924">
    <property type="entry name" value="MS_channel_2nd"/>
    <property type="match status" value="1"/>
</dbReference>
<dbReference type="GO" id="GO:0008381">
    <property type="term" value="F:mechanosensitive monoatomic ion channel activity"/>
    <property type="evidence" value="ECO:0007669"/>
    <property type="project" value="InterPro"/>
</dbReference>
<dbReference type="Gene3D" id="2.30.30.60">
    <property type="match status" value="1"/>
</dbReference>
<dbReference type="SUPFAM" id="SSF82689">
    <property type="entry name" value="Mechanosensitive channel protein MscS (YggB), C-terminal domain"/>
    <property type="match status" value="1"/>
</dbReference>
<dbReference type="Gene3D" id="3.30.70.100">
    <property type="match status" value="1"/>
</dbReference>
<evidence type="ECO:0000256" key="1">
    <source>
        <dbReference type="ARBA" id="ARBA00004651"/>
    </source>
</evidence>
<accession>U5DDS2</accession>
<dbReference type="Pfam" id="PF21082">
    <property type="entry name" value="MS_channel_3rd"/>
    <property type="match status" value="1"/>
</dbReference>
<proteinExistence type="inferred from homology"/>
<dbReference type="PANTHER" id="PTHR30460">
    <property type="entry name" value="MODERATE CONDUCTANCE MECHANOSENSITIVE CHANNEL YBIO"/>
    <property type="match status" value="1"/>
</dbReference>
<dbReference type="Pfam" id="PF21088">
    <property type="entry name" value="MS_channel_1st"/>
    <property type="match status" value="1"/>
</dbReference>
<name>U5DDS2_9CHRO</name>
<dbReference type="InterPro" id="IPR049278">
    <property type="entry name" value="MS_channel_C"/>
</dbReference>
<dbReference type="EMBL" id="ASSJ01000010">
    <property type="protein sequence ID" value="ERN42658.1"/>
    <property type="molecule type" value="Genomic_DNA"/>
</dbReference>
<dbReference type="SUPFAM" id="SSF50182">
    <property type="entry name" value="Sm-like ribonucleoproteins"/>
    <property type="match status" value="1"/>
</dbReference>
<comment type="similarity">
    <text evidence="2">Belongs to the MscS (TC 1.A.23) family.</text>
</comment>
<dbReference type="RefSeq" id="WP_022604602.1">
    <property type="nucleotide sequence ID" value="NZ_ASSJ01000010.1"/>
</dbReference>
<evidence type="ECO:0000256" key="7">
    <source>
        <dbReference type="SAM" id="MobiDB-lite"/>
    </source>
</evidence>
<feature type="transmembrane region" description="Helical" evidence="8">
    <location>
        <begin position="316"/>
        <end position="339"/>
    </location>
</feature>
<reference evidence="12 13" key="1">
    <citation type="submission" date="2013-05" db="EMBL/GenBank/DDBJ databases">
        <title>Draft genome sequence of Rubidibacter lacunae KORDI 51-2.</title>
        <authorList>
            <person name="Choi D.H."/>
            <person name="Noh J.H."/>
            <person name="Kwon K.-K."/>
            <person name="Lee J.-H."/>
            <person name="Ryu J.-Y."/>
        </authorList>
    </citation>
    <scope>NUCLEOTIDE SEQUENCE [LARGE SCALE GENOMIC DNA]</scope>
    <source>
        <strain evidence="12 13">KORDI 51-2</strain>
    </source>
</reference>
<gene>
    <name evidence="12" type="ORF">KR51_00006130</name>
</gene>
<dbReference type="Gene3D" id="1.10.287.1260">
    <property type="match status" value="1"/>
</dbReference>
<evidence type="ECO:0000256" key="2">
    <source>
        <dbReference type="ARBA" id="ARBA00008017"/>
    </source>
</evidence>
<feature type="domain" description="Mechanosensitive ion channel transmembrane helices 2/3" evidence="11">
    <location>
        <begin position="324"/>
        <end position="361"/>
    </location>
</feature>
<dbReference type="InterPro" id="IPR045276">
    <property type="entry name" value="YbiO_bact"/>
</dbReference>
<feature type="transmembrane region" description="Helical" evidence="8">
    <location>
        <begin position="166"/>
        <end position="183"/>
    </location>
</feature>
<comment type="caution">
    <text evidence="12">The sequence shown here is derived from an EMBL/GenBank/DDBJ whole genome shotgun (WGS) entry which is preliminary data.</text>
</comment>
<keyword evidence="6 8" id="KW-0472">Membrane</keyword>
<dbReference type="PATRIC" id="fig|582515.4.peg.694"/>
<evidence type="ECO:0000313" key="13">
    <source>
        <dbReference type="Proteomes" id="UP000016960"/>
    </source>
</evidence>
<dbReference type="PANTHER" id="PTHR30460:SF0">
    <property type="entry name" value="MODERATE CONDUCTANCE MECHANOSENSITIVE CHANNEL YBIO"/>
    <property type="match status" value="1"/>
</dbReference>
<feature type="transmembrane region" description="Helical" evidence="8">
    <location>
        <begin position="263"/>
        <end position="282"/>
    </location>
</feature>